<protein>
    <submittedName>
        <fullName evidence="8">NAC domain-containing 35</fullName>
    </submittedName>
</protein>
<dbReference type="Gene3D" id="2.170.150.80">
    <property type="entry name" value="NAC domain"/>
    <property type="match status" value="1"/>
</dbReference>
<dbReference type="PANTHER" id="PTHR31744:SF194">
    <property type="entry name" value="OS01G0888300 PROTEIN"/>
    <property type="match status" value="1"/>
</dbReference>
<feature type="domain" description="NAC" evidence="7">
    <location>
        <begin position="25"/>
        <end position="173"/>
    </location>
</feature>
<evidence type="ECO:0000256" key="6">
    <source>
        <dbReference type="SAM" id="MobiDB-lite"/>
    </source>
</evidence>
<keyword evidence="5" id="KW-0539">Nucleus</keyword>
<keyword evidence="9" id="KW-1185">Reference proteome</keyword>
<gene>
    <name evidence="8" type="ORF">OLEA9_A042311</name>
</gene>
<feature type="region of interest" description="Disordered" evidence="6">
    <location>
        <begin position="178"/>
        <end position="236"/>
    </location>
</feature>
<dbReference type="Pfam" id="PF02365">
    <property type="entry name" value="NAM"/>
    <property type="match status" value="1"/>
</dbReference>
<evidence type="ECO:0000313" key="8">
    <source>
        <dbReference type="EMBL" id="CAA2980266.1"/>
    </source>
</evidence>
<dbReference type="PROSITE" id="PS51005">
    <property type="entry name" value="NAC"/>
    <property type="match status" value="1"/>
</dbReference>
<keyword evidence="4" id="KW-0804">Transcription</keyword>
<dbReference type="AlphaFoldDB" id="A0A8S0RMT0"/>
<evidence type="ECO:0000256" key="2">
    <source>
        <dbReference type="ARBA" id="ARBA00023015"/>
    </source>
</evidence>
<reference evidence="8 9" key="1">
    <citation type="submission" date="2019-12" db="EMBL/GenBank/DDBJ databases">
        <authorList>
            <person name="Alioto T."/>
            <person name="Alioto T."/>
            <person name="Gomez Garrido J."/>
        </authorList>
    </citation>
    <scope>NUCLEOTIDE SEQUENCE [LARGE SCALE GENOMIC DNA]</scope>
</reference>
<keyword evidence="3" id="KW-0238">DNA-binding</keyword>
<feature type="region of interest" description="Disordered" evidence="6">
    <location>
        <begin position="1"/>
        <end position="20"/>
    </location>
</feature>
<feature type="compositionally biased region" description="Polar residues" evidence="6">
    <location>
        <begin position="194"/>
        <end position="210"/>
    </location>
</feature>
<dbReference type="SUPFAM" id="SSF101941">
    <property type="entry name" value="NAC domain"/>
    <property type="match status" value="1"/>
</dbReference>
<evidence type="ECO:0000313" key="9">
    <source>
        <dbReference type="Proteomes" id="UP000594638"/>
    </source>
</evidence>
<dbReference type="Proteomes" id="UP000594638">
    <property type="component" value="Unassembled WGS sequence"/>
</dbReference>
<dbReference type="GO" id="GO:0005634">
    <property type="term" value="C:nucleus"/>
    <property type="evidence" value="ECO:0007669"/>
    <property type="project" value="UniProtKB-SubCell"/>
</dbReference>
<evidence type="ECO:0000256" key="5">
    <source>
        <dbReference type="ARBA" id="ARBA00023242"/>
    </source>
</evidence>
<accession>A0A8S0RMT0</accession>
<organism evidence="8 9">
    <name type="scientific">Olea europaea subsp. europaea</name>
    <dbReference type="NCBI Taxonomy" id="158383"/>
    <lineage>
        <taxon>Eukaryota</taxon>
        <taxon>Viridiplantae</taxon>
        <taxon>Streptophyta</taxon>
        <taxon>Embryophyta</taxon>
        <taxon>Tracheophyta</taxon>
        <taxon>Spermatophyta</taxon>
        <taxon>Magnoliopsida</taxon>
        <taxon>eudicotyledons</taxon>
        <taxon>Gunneridae</taxon>
        <taxon>Pentapetalae</taxon>
        <taxon>asterids</taxon>
        <taxon>lamiids</taxon>
        <taxon>Lamiales</taxon>
        <taxon>Oleaceae</taxon>
        <taxon>Oleeae</taxon>
        <taxon>Olea</taxon>
    </lineage>
</organism>
<name>A0A8S0RMT0_OLEEU</name>
<evidence type="ECO:0000256" key="1">
    <source>
        <dbReference type="ARBA" id="ARBA00004123"/>
    </source>
</evidence>
<dbReference type="OrthoDB" id="683555at2759"/>
<dbReference type="GO" id="GO:0003677">
    <property type="term" value="F:DNA binding"/>
    <property type="evidence" value="ECO:0007669"/>
    <property type="project" value="UniProtKB-KW"/>
</dbReference>
<dbReference type="GO" id="GO:0099402">
    <property type="term" value="P:plant organ development"/>
    <property type="evidence" value="ECO:0007669"/>
    <property type="project" value="UniProtKB-ARBA"/>
</dbReference>
<keyword evidence="2" id="KW-0805">Transcription regulation</keyword>
<dbReference type="FunFam" id="2.170.150.80:FF:000007">
    <property type="entry name" value="NAC domain-containing protein 35"/>
    <property type="match status" value="1"/>
</dbReference>
<evidence type="ECO:0000256" key="3">
    <source>
        <dbReference type="ARBA" id="ARBA00023125"/>
    </source>
</evidence>
<evidence type="ECO:0000259" key="7">
    <source>
        <dbReference type="PROSITE" id="PS51005"/>
    </source>
</evidence>
<dbReference type="PANTHER" id="PTHR31744">
    <property type="entry name" value="PROTEIN CUP-SHAPED COTYLEDON 2-RELATED"/>
    <property type="match status" value="1"/>
</dbReference>
<dbReference type="GO" id="GO:0006355">
    <property type="term" value="P:regulation of DNA-templated transcription"/>
    <property type="evidence" value="ECO:0007669"/>
    <property type="project" value="InterPro"/>
</dbReference>
<comment type="caution">
    <text evidence="8">The sequence shown here is derived from an EMBL/GenBank/DDBJ whole genome shotgun (WGS) entry which is preliminary data.</text>
</comment>
<dbReference type="InterPro" id="IPR036093">
    <property type="entry name" value="NAC_dom_sf"/>
</dbReference>
<evidence type="ECO:0000256" key="4">
    <source>
        <dbReference type="ARBA" id="ARBA00023163"/>
    </source>
</evidence>
<dbReference type="EMBL" id="CACTIH010003644">
    <property type="protein sequence ID" value="CAA2980266.1"/>
    <property type="molecule type" value="Genomic_DNA"/>
</dbReference>
<dbReference type="Gramene" id="OE9A042311T1">
    <property type="protein sequence ID" value="OE9A042311C1"/>
    <property type="gene ID" value="OE9A042311"/>
</dbReference>
<feature type="compositionally biased region" description="Low complexity" evidence="6">
    <location>
        <begin position="181"/>
        <end position="193"/>
    </location>
</feature>
<comment type="subcellular location">
    <subcellularLocation>
        <location evidence="1">Nucleus</location>
    </subcellularLocation>
</comment>
<proteinExistence type="predicted"/>
<dbReference type="InterPro" id="IPR003441">
    <property type="entry name" value="NAC-dom"/>
</dbReference>
<sequence length="357" mass="41019">MNQDGHEREREREREHEHKHEHDMVMPGFRFHPTEEELVEFYLRRKVEGKRFNVELITFLDLYSYDPWELPALTAIGEKECYFYVPRDRKYRNGDRPNRVTTSGYWKATGADKMIRGENFKSIGLKKTLVFYSGKAPKGIRTSWIMTEYRLPHQETERLQKTAEISLCRVYKRAGVEGHSRSLPTRLPSSSKSAQSTPEKQEDWTNQTMESFEAYGGSSNQNDEKMSETSASSSTDVGNSLVLANHNTYNVNPLIPITSTVPMEIDERIMNLRPSSSSLSTDHHLVNYSPQASNIVHGQYQYPNDAPYFLSHFSDLKEPQPQPLNVLPGSMQATFSDGLWGWNAISSASKDYSNLFK</sequence>